<feature type="domain" description="Chromo" evidence="2">
    <location>
        <begin position="39"/>
        <end position="113"/>
    </location>
</feature>
<keyword evidence="4" id="KW-1185">Reference proteome</keyword>
<gene>
    <name evidence="3" type="ORF">ADUPG1_002121</name>
</gene>
<dbReference type="InterPro" id="IPR000953">
    <property type="entry name" value="Chromo/chromo_shadow_dom"/>
</dbReference>
<reference evidence="3" key="1">
    <citation type="submission" date="2022-03" db="EMBL/GenBank/DDBJ databases">
        <title>Draft genome sequence of Aduncisulcus paluster, a free-living microaerophilic Fornicata.</title>
        <authorList>
            <person name="Yuyama I."/>
            <person name="Kume K."/>
            <person name="Tamura T."/>
            <person name="Inagaki Y."/>
            <person name="Hashimoto T."/>
        </authorList>
    </citation>
    <scope>NUCLEOTIDE SEQUENCE</scope>
    <source>
        <strain evidence="3">NY0171</strain>
    </source>
</reference>
<organism evidence="3 4">
    <name type="scientific">Aduncisulcus paluster</name>
    <dbReference type="NCBI Taxonomy" id="2918883"/>
    <lineage>
        <taxon>Eukaryota</taxon>
        <taxon>Metamonada</taxon>
        <taxon>Carpediemonas-like organisms</taxon>
        <taxon>Aduncisulcus</taxon>
    </lineage>
</organism>
<comment type="caution">
    <text evidence="3">The sequence shown here is derived from an EMBL/GenBank/DDBJ whole genome shotgun (WGS) entry which is preliminary data.</text>
</comment>
<accession>A0ABQ5KK62</accession>
<proteinExistence type="predicted"/>
<protein>
    <recommendedName>
        <fullName evidence="2">Chromo domain-containing protein</fullName>
    </recommendedName>
</protein>
<feature type="non-terminal residue" evidence="3">
    <location>
        <position position="1"/>
    </location>
</feature>
<feature type="compositionally biased region" description="Polar residues" evidence="1">
    <location>
        <begin position="250"/>
        <end position="262"/>
    </location>
</feature>
<evidence type="ECO:0000313" key="3">
    <source>
        <dbReference type="EMBL" id="GKT31873.1"/>
    </source>
</evidence>
<dbReference type="SUPFAM" id="SSF54160">
    <property type="entry name" value="Chromo domain-like"/>
    <property type="match status" value="1"/>
</dbReference>
<evidence type="ECO:0000259" key="2">
    <source>
        <dbReference type="PROSITE" id="PS50013"/>
    </source>
</evidence>
<feature type="non-terminal residue" evidence="3">
    <location>
        <position position="262"/>
    </location>
</feature>
<evidence type="ECO:0000313" key="4">
    <source>
        <dbReference type="Proteomes" id="UP001057375"/>
    </source>
</evidence>
<dbReference type="InterPro" id="IPR016197">
    <property type="entry name" value="Chromo-like_dom_sf"/>
</dbReference>
<sequence>DLVTGAVQKVPAVRLIPFDDSRLFTKELKQLTELDSTEYVVEEILGHTYTRNGRLAERDRYEFEGKWLGFAKPTMETYNSIVFTKPFRTYCTSRPKLLRTFEKEWKAKSKSKRRMRSKWTLTGEDLEDSDQYTSESDSKGEQSSDTSSDDGKTTSREISGDSDRAVTVDSGGHRRVQRTSSKSKRRDNKKQTQKNRTKAQRQSSDSDSDSDLYIPRTAVMRNKSSGPRRSSDRLKHTSKRPKGQARESGAEQQSTVSEPGSD</sequence>
<name>A0ABQ5KK62_9EUKA</name>
<feature type="region of interest" description="Disordered" evidence="1">
    <location>
        <begin position="116"/>
        <end position="262"/>
    </location>
</feature>
<dbReference type="Proteomes" id="UP001057375">
    <property type="component" value="Unassembled WGS sequence"/>
</dbReference>
<dbReference type="PROSITE" id="PS50013">
    <property type="entry name" value="CHROMO_2"/>
    <property type="match status" value="1"/>
</dbReference>
<feature type="compositionally biased region" description="Basic residues" evidence="1">
    <location>
        <begin position="173"/>
        <end position="199"/>
    </location>
</feature>
<evidence type="ECO:0000256" key="1">
    <source>
        <dbReference type="SAM" id="MobiDB-lite"/>
    </source>
</evidence>
<dbReference type="EMBL" id="BQXS01002283">
    <property type="protein sequence ID" value="GKT31873.1"/>
    <property type="molecule type" value="Genomic_DNA"/>
</dbReference>
<feature type="compositionally biased region" description="Basic and acidic residues" evidence="1">
    <location>
        <begin position="149"/>
        <end position="166"/>
    </location>
</feature>